<proteinExistence type="predicted"/>
<feature type="signal peptide" evidence="1">
    <location>
        <begin position="1"/>
        <end position="19"/>
    </location>
</feature>
<feature type="chain" id="PRO_5025497346" description="PEP-CTERM sorting domain-containing protein" evidence="1">
    <location>
        <begin position="20"/>
        <end position="294"/>
    </location>
</feature>
<dbReference type="AlphaFoldDB" id="A0A6B2M0G5"/>
<reference evidence="2 3" key="1">
    <citation type="submission" date="2020-02" db="EMBL/GenBank/DDBJ databases">
        <title>Albibacoteraceae fam. nov., the first described family within the subdivision 4 Verrucomicrobia.</title>
        <authorList>
            <person name="Xi F."/>
        </authorList>
    </citation>
    <scope>NUCLEOTIDE SEQUENCE [LARGE SCALE GENOMIC DNA]</scope>
    <source>
        <strain evidence="2 3">CK1056</strain>
    </source>
</reference>
<dbReference type="EMBL" id="JAAGNX010000001">
    <property type="protein sequence ID" value="NDV61240.1"/>
    <property type="molecule type" value="Genomic_DNA"/>
</dbReference>
<protein>
    <recommendedName>
        <fullName evidence="4">PEP-CTERM sorting domain-containing protein</fullName>
    </recommendedName>
</protein>
<evidence type="ECO:0000313" key="2">
    <source>
        <dbReference type="EMBL" id="NDV61240.1"/>
    </source>
</evidence>
<comment type="caution">
    <text evidence="2">The sequence shown here is derived from an EMBL/GenBank/DDBJ whole genome shotgun (WGS) entry which is preliminary data.</text>
</comment>
<gene>
    <name evidence="2" type="ORF">G0Q06_02110</name>
</gene>
<evidence type="ECO:0000313" key="3">
    <source>
        <dbReference type="Proteomes" id="UP000478417"/>
    </source>
</evidence>
<dbReference type="RefSeq" id="WP_163961992.1">
    <property type="nucleotide sequence ID" value="NZ_JAAGNX010000001.1"/>
</dbReference>
<name>A0A6B2M0G5_9BACT</name>
<sequence>MKKLLFIVPLLGLVATATAQTTHWAANWATVQGVADFNTDYYFEATANTPADVAGGTDAWYNSNGAVNPNIASSGKGGIFQEQTNGASRGTSYVLDSSFFSGAGTYTFNYEIWAIYTPTDLSVSIWEATGGAEVENSYNINNAGPAYTDLSVTSNGTSTIALKGRKIHKRDLEGGDVVNKQWDAFSFTFEYSGSGDVVIHIWGRKRDSAGEFAQVGFTIGGDMSITSEGGSSPTWAGYDIAEGGLVDTGDFLGWLNVGEGTFGDWVFSYDLDSFLFLPEEIVDPQVGSWAYVPR</sequence>
<keyword evidence="3" id="KW-1185">Reference proteome</keyword>
<organism evidence="2 3">
    <name type="scientific">Oceanipulchritudo coccoides</name>
    <dbReference type="NCBI Taxonomy" id="2706888"/>
    <lineage>
        <taxon>Bacteria</taxon>
        <taxon>Pseudomonadati</taxon>
        <taxon>Verrucomicrobiota</taxon>
        <taxon>Opitutia</taxon>
        <taxon>Puniceicoccales</taxon>
        <taxon>Oceanipulchritudinaceae</taxon>
        <taxon>Oceanipulchritudo</taxon>
    </lineage>
</organism>
<keyword evidence="1" id="KW-0732">Signal</keyword>
<evidence type="ECO:0000256" key="1">
    <source>
        <dbReference type="SAM" id="SignalP"/>
    </source>
</evidence>
<accession>A0A6B2M0G5</accession>
<dbReference type="Proteomes" id="UP000478417">
    <property type="component" value="Unassembled WGS sequence"/>
</dbReference>
<evidence type="ECO:0008006" key="4">
    <source>
        <dbReference type="Google" id="ProtNLM"/>
    </source>
</evidence>